<dbReference type="PANTHER" id="PTHR24221:SF248">
    <property type="entry name" value="ABC TRANSPORTER TRANSMEMBRANE REGION"/>
    <property type="match status" value="1"/>
</dbReference>
<keyword evidence="7 8" id="KW-0472">Membrane</keyword>
<feature type="domain" description="ABC transporter" evidence="9">
    <location>
        <begin position="321"/>
        <end position="555"/>
    </location>
</feature>
<dbReference type="InterPro" id="IPR011527">
    <property type="entry name" value="ABC1_TM_dom"/>
</dbReference>
<dbReference type="SUPFAM" id="SSF90123">
    <property type="entry name" value="ABC transporter transmembrane region"/>
    <property type="match status" value="1"/>
</dbReference>
<keyword evidence="6 8" id="KW-1133">Transmembrane helix</keyword>
<dbReference type="InterPro" id="IPR017871">
    <property type="entry name" value="ABC_transporter-like_CS"/>
</dbReference>
<comment type="subcellular location">
    <subcellularLocation>
        <location evidence="1">Cell membrane</location>
        <topology evidence="1">Multi-pass membrane protein</topology>
    </subcellularLocation>
</comment>
<organism evidence="11 12">
    <name type="scientific">Caldimonas mangrovi</name>
    <dbReference type="NCBI Taxonomy" id="2944811"/>
    <lineage>
        <taxon>Bacteria</taxon>
        <taxon>Pseudomonadati</taxon>
        <taxon>Pseudomonadota</taxon>
        <taxon>Betaproteobacteria</taxon>
        <taxon>Burkholderiales</taxon>
        <taxon>Sphaerotilaceae</taxon>
        <taxon>Caldimonas</taxon>
    </lineage>
</organism>
<gene>
    <name evidence="11" type="ORF">M8A51_25190</name>
</gene>
<feature type="transmembrane region" description="Helical" evidence="8">
    <location>
        <begin position="47"/>
        <end position="67"/>
    </location>
</feature>
<dbReference type="RefSeq" id="WP_251781379.1">
    <property type="nucleotide sequence ID" value="NZ_JAMKFE010000024.1"/>
</dbReference>
<dbReference type="EMBL" id="JAMKFE010000024">
    <property type="protein sequence ID" value="MCM5682838.1"/>
    <property type="molecule type" value="Genomic_DNA"/>
</dbReference>
<evidence type="ECO:0000256" key="4">
    <source>
        <dbReference type="ARBA" id="ARBA00022741"/>
    </source>
</evidence>
<dbReference type="InterPro" id="IPR027417">
    <property type="entry name" value="P-loop_NTPase"/>
</dbReference>
<dbReference type="SUPFAM" id="SSF52540">
    <property type="entry name" value="P-loop containing nucleoside triphosphate hydrolases"/>
    <property type="match status" value="1"/>
</dbReference>
<evidence type="ECO:0000256" key="8">
    <source>
        <dbReference type="SAM" id="Phobius"/>
    </source>
</evidence>
<dbReference type="Pfam" id="PF00664">
    <property type="entry name" value="ABC_membrane"/>
    <property type="match status" value="1"/>
</dbReference>
<dbReference type="PANTHER" id="PTHR24221">
    <property type="entry name" value="ATP-BINDING CASSETTE SUB-FAMILY B"/>
    <property type="match status" value="1"/>
</dbReference>
<keyword evidence="2" id="KW-1003">Cell membrane</keyword>
<evidence type="ECO:0000256" key="7">
    <source>
        <dbReference type="ARBA" id="ARBA00023136"/>
    </source>
</evidence>
<evidence type="ECO:0000259" key="9">
    <source>
        <dbReference type="PROSITE" id="PS50893"/>
    </source>
</evidence>
<feature type="domain" description="ABC transmembrane type-1" evidence="10">
    <location>
        <begin position="14"/>
        <end position="291"/>
    </location>
</feature>
<name>A0ABT0YVR3_9BURK</name>
<dbReference type="NCBIfam" id="TIGR01842">
    <property type="entry name" value="type_I_sec_PrtD"/>
    <property type="match status" value="1"/>
</dbReference>
<dbReference type="InterPro" id="IPR003593">
    <property type="entry name" value="AAA+_ATPase"/>
</dbReference>
<accession>A0ABT0YVR3</accession>
<keyword evidence="5" id="KW-0067">ATP-binding</keyword>
<proteinExistence type="predicted"/>
<dbReference type="Gene3D" id="3.40.50.300">
    <property type="entry name" value="P-loop containing nucleotide triphosphate hydrolases"/>
    <property type="match status" value="1"/>
</dbReference>
<dbReference type="SMART" id="SM00382">
    <property type="entry name" value="AAA"/>
    <property type="match status" value="1"/>
</dbReference>
<evidence type="ECO:0000256" key="5">
    <source>
        <dbReference type="ARBA" id="ARBA00022840"/>
    </source>
</evidence>
<evidence type="ECO:0000313" key="11">
    <source>
        <dbReference type="EMBL" id="MCM5682838.1"/>
    </source>
</evidence>
<dbReference type="PROSITE" id="PS50929">
    <property type="entry name" value="ABC_TM1F"/>
    <property type="match status" value="1"/>
</dbReference>
<evidence type="ECO:0000256" key="2">
    <source>
        <dbReference type="ARBA" id="ARBA00022475"/>
    </source>
</evidence>
<keyword evidence="3 8" id="KW-0812">Transmembrane</keyword>
<evidence type="ECO:0000256" key="6">
    <source>
        <dbReference type="ARBA" id="ARBA00022989"/>
    </source>
</evidence>
<evidence type="ECO:0000313" key="12">
    <source>
        <dbReference type="Proteomes" id="UP001165541"/>
    </source>
</evidence>
<dbReference type="InterPro" id="IPR010128">
    <property type="entry name" value="ATPase_T1SS_PrtD-like"/>
</dbReference>
<feature type="transmembrane region" description="Helical" evidence="8">
    <location>
        <begin position="136"/>
        <end position="165"/>
    </location>
</feature>
<protein>
    <submittedName>
        <fullName evidence="11">Type I secretion system permease/ATPase</fullName>
    </submittedName>
</protein>
<reference evidence="11" key="1">
    <citation type="submission" date="2022-05" db="EMBL/GenBank/DDBJ databases">
        <title>Schlegelella sp. nov., isolated from mangrove soil.</title>
        <authorList>
            <person name="Liu Y."/>
            <person name="Ge X."/>
            <person name="Liu W."/>
        </authorList>
    </citation>
    <scope>NUCLEOTIDE SEQUENCE</scope>
    <source>
        <strain evidence="11">S2-27</strain>
    </source>
</reference>
<sequence>MIWLLSPRLRPFIALGAGASLLLNLALVVPSIYMLEVFDRVFSSRSVETLVMLSLFALLALALGFCMDRARSLLLARAGRIVDESLSPPALAAALKDAATARGGTDRTAVQDIARLRSFLAGPAVHALFDAPWLPLYLLVIFTLHPALGVAAVLAAAALFVLGLYTERFVRADAEQAVSHGRSAAQCIEALSRNAEVLVGTGMLRNALQAWQRTHHEAMQAQQRLGDASAALSALGRTLRQLVQVGMLALGAWLVVGGDASPGIMIAATVLIGRALQPVEHLISGWKSLVEVRGAWQRLQQQAAGLPASQGLQLPPARGALTLEHVTWLAGPMRPLIKSVSFALEAGECLGVVGPSASGKTTLLRLMLGLRTPHAGTVRLDGADLSAWPEEQLAAAVGYLPQDVELFAGSVARNIAQLGEIDDARVIAAAQLAGVHEMILRLPQAYDTELGDAGCVLSGGQRQRIALARAVYGEPRLVVLDEPNANLDAEGEDALAAAIAQLKAQGATVVLVSHRPTLMRHVDKLAVLRDGALDAFGPRDQVLARLAGATVQPLRRPAAASHAVAPGLAAEGAQA</sequence>
<evidence type="ECO:0000256" key="3">
    <source>
        <dbReference type="ARBA" id="ARBA00022692"/>
    </source>
</evidence>
<keyword evidence="4" id="KW-0547">Nucleotide-binding</keyword>
<feature type="transmembrane region" description="Helical" evidence="8">
    <location>
        <begin position="12"/>
        <end position="35"/>
    </location>
</feature>
<dbReference type="PROSITE" id="PS00211">
    <property type="entry name" value="ABC_TRANSPORTER_1"/>
    <property type="match status" value="1"/>
</dbReference>
<evidence type="ECO:0000256" key="1">
    <source>
        <dbReference type="ARBA" id="ARBA00004651"/>
    </source>
</evidence>
<comment type="caution">
    <text evidence="11">The sequence shown here is derived from an EMBL/GenBank/DDBJ whole genome shotgun (WGS) entry which is preliminary data.</text>
</comment>
<dbReference type="InterPro" id="IPR003439">
    <property type="entry name" value="ABC_transporter-like_ATP-bd"/>
</dbReference>
<dbReference type="Gene3D" id="1.20.1560.10">
    <property type="entry name" value="ABC transporter type 1, transmembrane domain"/>
    <property type="match status" value="1"/>
</dbReference>
<dbReference type="Pfam" id="PF00005">
    <property type="entry name" value="ABC_tran"/>
    <property type="match status" value="1"/>
</dbReference>
<dbReference type="PROSITE" id="PS50893">
    <property type="entry name" value="ABC_TRANSPORTER_2"/>
    <property type="match status" value="1"/>
</dbReference>
<dbReference type="InterPro" id="IPR039421">
    <property type="entry name" value="Type_1_exporter"/>
</dbReference>
<keyword evidence="12" id="KW-1185">Reference proteome</keyword>
<evidence type="ECO:0000259" key="10">
    <source>
        <dbReference type="PROSITE" id="PS50929"/>
    </source>
</evidence>
<dbReference type="InterPro" id="IPR036640">
    <property type="entry name" value="ABC1_TM_sf"/>
</dbReference>
<dbReference type="Proteomes" id="UP001165541">
    <property type="component" value="Unassembled WGS sequence"/>
</dbReference>